<dbReference type="EMBL" id="JANKHO010000028">
    <property type="protein sequence ID" value="KAJ3517175.1"/>
    <property type="molecule type" value="Genomic_DNA"/>
</dbReference>
<keyword evidence="3" id="KW-1185">Reference proteome</keyword>
<reference evidence="2" key="1">
    <citation type="submission" date="2022-07" db="EMBL/GenBank/DDBJ databases">
        <title>Genome Sequence of Agrocybe chaxingu.</title>
        <authorList>
            <person name="Buettner E."/>
        </authorList>
    </citation>
    <scope>NUCLEOTIDE SEQUENCE</scope>
    <source>
        <strain evidence="2">MP-N11</strain>
    </source>
</reference>
<proteinExistence type="predicted"/>
<dbReference type="Proteomes" id="UP001148786">
    <property type="component" value="Unassembled WGS sequence"/>
</dbReference>
<sequence length="175" mass="20346">MSQITPHERIESLVASIRTNIQRRASLSLQEISELTRDMRRAQFYLQDELIAHKLYDKDPEMRNETESHVEDLEETYEAIMHEILFLKRILEKDIQTCLESKSLNFNLMSAFLSVRGLLRCLRQLIADENETEYIDQDSDYEMLLVEDELWTDSDDSGGDESVGAEGSQSFDTTD</sequence>
<dbReference type="AlphaFoldDB" id="A0A9W8TEP9"/>
<evidence type="ECO:0000313" key="3">
    <source>
        <dbReference type="Proteomes" id="UP001148786"/>
    </source>
</evidence>
<evidence type="ECO:0000313" key="2">
    <source>
        <dbReference type="EMBL" id="KAJ3517175.1"/>
    </source>
</evidence>
<accession>A0A9W8TEP9</accession>
<feature type="region of interest" description="Disordered" evidence="1">
    <location>
        <begin position="152"/>
        <end position="175"/>
    </location>
</feature>
<evidence type="ECO:0000256" key="1">
    <source>
        <dbReference type="SAM" id="MobiDB-lite"/>
    </source>
</evidence>
<organism evidence="2 3">
    <name type="scientific">Agrocybe chaxingu</name>
    <dbReference type="NCBI Taxonomy" id="84603"/>
    <lineage>
        <taxon>Eukaryota</taxon>
        <taxon>Fungi</taxon>
        <taxon>Dikarya</taxon>
        <taxon>Basidiomycota</taxon>
        <taxon>Agaricomycotina</taxon>
        <taxon>Agaricomycetes</taxon>
        <taxon>Agaricomycetidae</taxon>
        <taxon>Agaricales</taxon>
        <taxon>Agaricineae</taxon>
        <taxon>Strophariaceae</taxon>
        <taxon>Agrocybe</taxon>
    </lineage>
</organism>
<gene>
    <name evidence="2" type="ORF">NLJ89_g678</name>
</gene>
<protein>
    <submittedName>
        <fullName evidence="2">Uncharacterized protein</fullName>
    </submittedName>
</protein>
<comment type="caution">
    <text evidence="2">The sequence shown here is derived from an EMBL/GenBank/DDBJ whole genome shotgun (WGS) entry which is preliminary data.</text>
</comment>
<name>A0A9W8TEP9_9AGAR</name>